<dbReference type="Gene3D" id="3.40.50.12780">
    <property type="entry name" value="N-terminal domain of ligase-like"/>
    <property type="match status" value="1"/>
</dbReference>
<organism evidence="5 6">
    <name type="scientific">Ilumatobacter fluminis</name>
    <dbReference type="NCBI Taxonomy" id="467091"/>
    <lineage>
        <taxon>Bacteria</taxon>
        <taxon>Bacillati</taxon>
        <taxon>Actinomycetota</taxon>
        <taxon>Acidimicrobiia</taxon>
        <taxon>Acidimicrobiales</taxon>
        <taxon>Ilumatobacteraceae</taxon>
        <taxon>Ilumatobacter</taxon>
    </lineage>
</organism>
<feature type="domain" description="AMP-binding enzyme C-terminal" evidence="4">
    <location>
        <begin position="413"/>
        <end position="488"/>
    </location>
</feature>
<dbReference type="GO" id="GO:0016405">
    <property type="term" value="F:CoA-ligase activity"/>
    <property type="evidence" value="ECO:0007669"/>
    <property type="project" value="TreeGrafter"/>
</dbReference>
<comment type="caution">
    <text evidence="5">The sequence shown here is derived from an EMBL/GenBank/DDBJ whole genome shotgun (WGS) entry which is preliminary data.</text>
</comment>
<dbReference type="Proteomes" id="UP000294558">
    <property type="component" value="Unassembled WGS sequence"/>
</dbReference>
<dbReference type="PANTHER" id="PTHR24096:SF149">
    <property type="entry name" value="AMP-BINDING DOMAIN-CONTAINING PROTEIN-RELATED"/>
    <property type="match status" value="1"/>
</dbReference>
<dbReference type="PANTHER" id="PTHR24096">
    <property type="entry name" value="LONG-CHAIN-FATTY-ACID--COA LIGASE"/>
    <property type="match status" value="1"/>
</dbReference>
<dbReference type="RefSeq" id="WP_133867630.1">
    <property type="nucleotide sequence ID" value="NZ_SOAU01000001.1"/>
</dbReference>
<dbReference type="InterPro" id="IPR042099">
    <property type="entry name" value="ANL_N_sf"/>
</dbReference>
<dbReference type="Pfam" id="PF13193">
    <property type="entry name" value="AMP-binding_C"/>
    <property type="match status" value="1"/>
</dbReference>
<reference evidence="5 6" key="1">
    <citation type="submission" date="2019-03" db="EMBL/GenBank/DDBJ databases">
        <title>Sequencing the genomes of 1000 actinobacteria strains.</title>
        <authorList>
            <person name="Klenk H.-P."/>
        </authorList>
    </citation>
    <scope>NUCLEOTIDE SEQUENCE [LARGE SCALE GENOMIC DNA]</scope>
    <source>
        <strain evidence="5 6">DSM 18936</strain>
    </source>
</reference>
<evidence type="ECO:0000313" key="6">
    <source>
        <dbReference type="Proteomes" id="UP000294558"/>
    </source>
</evidence>
<dbReference type="InterPro" id="IPR045851">
    <property type="entry name" value="AMP-bd_C_sf"/>
</dbReference>
<dbReference type="OrthoDB" id="9803968at2"/>
<evidence type="ECO:0000256" key="1">
    <source>
        <dbReference type="ARBA" id="ARBA00006432"/>
    </source>
</evidence>
<evidence type="ECO:0000256" key="2">
    <source>
        <dbReference type="ARBA" id="ARBA00022598"/>
    </source>
</evidence>
<name>A0A4R7HWH2_9ACTN</name>
<dbReference type="InterPro" id="IPR025110">
    <property type="entry name" value="AMP-bd_C"/>
</dbReference>
<protein>
    <submittedName>
        <fullName evidence="5">Long-chain acyl-CoA synthetase</fullName>
    </submittedName>
</protein>
<feature type="domain" description="AMP-dependent synthetase/ligase" evidence="3">
    <location>
        <begin position="11"/>
        <end position="363"/>
    </location>
</feature>
<dbReference type="InterPro" id="IPR000873">
    <property type="entry name" value="AMP-dep_synth/lig_dom"/>
</dbReference>
<proteinExistence type="inferred from homology"/>
<dbReference type="Gene3D" id="3.30.300.30">
    <property type="match status" value="1"/>
</dbReference>
<evidence type="ECO:0000259" key="4">
    <source>
        <dbReference type="Pfam" id="PF13193"/>
    </source>
</evidence>
<dbReference type="Pfam" id="PF00501">
    <property type="entry name" value="AMP-binding"/>
    <property type="match status" value="1"/>
</dbReference>
<keyword evidence="6" id="KW-1185">Reference proteome</keyword>
<evidence type="ECO:0000313" key="5">
    <source>
        <dbReference type="EMBL" id="TDT15150.1"/>
    </source>
</evidence>
<dbReference type="AlphaFoldDB" id="A0A4R7HWH2"/>
<dbReference type="EMBL" id="SOAU01000001">
    <property type="protein sequence ID" value="TDT15150.1"/>
    <property type="molecule type" value="Genomic_DNA"/>
</dbReference>
<evidence type="ECO:0000259" key="3">
    <source>
        <dbReference type="Pfam" id="PF00501"/>
    </source>
</evidence>
<accession>A0A4R7HWH2</accession>
<sequence>MNLADMIEGHVDDRVALISRNRETTYGELRDQVARLRGGLSSAGVGQGDRVAIMCGNNRYFVITYLATIGIGAVAVPLNPASPAHELEDQLATVEPTTVVVGPTAMNSWARVDRSMIPCVERVVIAEGEPDGDVLTIADLLRSDPAPLVDVEPDHLAVLIFTSGTAGRSKAAMLSHGNLASNIEQGSTVTDRTRAGDVVYSVLPMFHIFGLNVALGVSLSVGATVLLVQRFDPATAVQSIVQRQVTVVPGAPPMWIAFSHFDELPPDAFASVRLPLSGASRLAPAVADRMEEKFGLTILEGYGLTEASPVVTNSIESGRRAGSVGRVLGTQEVRLVDDDGNDVPVGDAGEIRIKGPNVFLGYWNDQEATDRVLVDGWLHTGDVGVVDDEGFLYLVDRAKDLIIVSGFNVFPAEVEEVLASHPAVAEAGVLGVPHPHDGEAVKAYVVLADGASADEDQLVEHCLDYMARYKCPSKIVFVDELPRNPAGKLMRRELEGTILA</sequence>
<gene>
    <name evidence="5" type="ORF">BDK89_0712</name>
</gene>
<comment type="similarity">
    <text evidence="1">Belongs to the ATP-dependent AMP-binding enzyme family.</text>
</comment>
<keyword evidence="2" id="KW-0436">Ligase</keyword>
<dbReference type="SUPFAM" id="SSF56801">
    <property type="entry name" value="Acetyl-CoA synthetase-like"/>
    <property type="match status" value="1"/>
</dbReference>